<evidence type="ECO:0000256" key="5">
    <source>
        <dbReference type="ARBA" id="ARBA00022989"/>
    </source>
</evidence>
<protein>
    <recommendedName>
        <fullName evidence="8">Peptidase M50 domain-containing protein</fullName>
    </recommendedName>
</protein>
<dbReference type="Pfam" id="PF02163">
    <property type="entry name" value="Peptidase_M50"/>
    <property type="match status" value="1"/>
</dbReference>
<keyword evidence="6 7" id="KW-0472">Membrane</keyword>
<evidence type="ECO:0000256" key="2">
    <source>
        <dbReference type="ARBA" id="ARBA00004141"/>
    </source>
</evidence>
<accession>A0A1G2PG71</accession>
<evidence type="ECO:0000313" key="10">
    <source>
        <dbReference type="Proteomes" id="UP000178869"/>
    </source>
</evidence>
<feature type="transmembrane region" description="Helical" evidence="7">
    <location>
        <begin position="194"/>
        <end position="225"/>
    </location>
</feature>
<keyword evidence="5 7" id="KW-1133">Transmembrane helix</keyword>
<feature type="transmembrane region" description="Helical" evidence="7">
    <location>
        <begin position="231"/>
        <end position="251"/>
    </location>
</feature>
<reference evidence="9 10" key="1">
    <citation type="journal article" date="2016" name="Nat. Commun.">
        <title>Thousands of microbial genomes shed light on interconnected biogeochemical processes in an aquifer system.</title>
        <authorList>
            <person name="Anantharaman K."/>
            <person name="Brown C.T."/>
            <person name="Hug L.A."/>
            <person name="Sharon I."/>
            <person name="Castelle C.J."/>
            <person name="Probst A.J."/>
            <person name="Thomas B.C."/>
            <person name="Singh A."/>
            <person name="Wilkins M.J."/>
            <person name="Karaoz U."/>
            <person name="Brodie E.L."/>
            <person name="Williams K.H."/>
            <person name="Hubbard S.S."/>
            <person name="Banfield J.F."/>
        </authorList>
    </citation>
    <scope>NUCLEOTIDE SEQUENCE [LARGE SCALE GENOMIC DNA]</scope>
</reference>
<proteinExistence type="inferred from homology"/>
<dbReference type="GO" id="GO:0016020">
    <property type="term" value="C:membrane"/>
    <property type="evidence" value="ECO:0007669"/>
    <property type="project" value="UniProtKB-SubCell"/>
</dbReference>
<dbReference type="GO" id="GO:0006508">
    <property type="term" value="P:proteolysis"/>
    <property type="evidence" value="ECO:0007669"/>
    <property type="project" value="InterPro"/>
</dbReference>
<sequence length="304" mass="33310">MNRRIWLLGLLFVILVFVISGNLFPFLVFASIIFALAIHEAGHAVKLIKYGITIREFGLGIDVISLIKKRPAGPGILTIGPHSLALGTRRIRIPRLVLHPLLIGAYVDHPESEREKLDALPTAAKLEIYSSGAYTNLLMAAILFLMIFWLLFTLYIAHGIYPSKFLLLHLLAGTVTFAILVAWRAFFMRIMASLTAVIGTIALPAIFILLGPAVLTGIIGIVVLAFNAKNIFDVLMIAFAINLSMGIINLIPLGITDGQQILHTLSERVGAPPRINLLMRRMGLIMLVVVLAVSIANDLATYIF</sequence>
<gene>
    <name evidence="9" type="ORF">A2828_01810</name>
</gene>
<evidence type="ECO:0000256" key="3">
    <source>
        <dbReference type="ARBA" id="ARBA00007931"/>
    </source>
</evidence>
<evidence type="ECO:0000256" key="1">
    <source>
        <dbReference type="ARBA" id="ARBA00001947"/>
    </source>
</evidence>
<evidence type="ECO:0000313" key="9">
    <source>
        <dbReference type="EMBL" id="OHA46621.1"/>
    </source>
</evidence>
<evidence type="ECO:0000256" key="6">
    <source>
        <dbReference type="ARBA" id="ARBA00023136"/>
    </source>
</evidence>
<feature type="transmembrane region" description="Helical" evidence="7">
    <location>
        <begin position="6"/>
        <end position="39"/>
    </location>
</feature>
<comment type="subcellular location">
    <subcellularLocation>
        <location evidence="2">Membrane</location>
        <topology evidence="2">Multi-pass membrane protein</topology>
    </subcellularLocation>
</comment>
<evidence type="ECO:0000256" key="7">
    <source>
        <dbReference type="SAM" id="Phobius"/>
    </source>
</evidence>
<name>A0A1G2PG71_9BACT</name>
<evidence type="ECO:0000256" key="4">
    <source>
        <dbReference type="ARBA" id="ARBA00022692"/>
    </source>
</evidence>
<dbReference type="Proteomes" id="UP000178869">
    <property type="component" value="Unassembled WGS sequence"/>
</dbReference>
<comment type="caution">
    <text evidence="9">The sequence shown here is derived from an EMBL/GenBank/DDBJ whole genome shotgun (WGS) entry which is preliminary data.</text>
</comment>
<feature type="transmembrane region" description="Helical" evidence="7">
    <location>
        <begin position="137"/>
        <end position="160"/>
    </location>
</feature>
<feature type="transmembrane region" description="Helical" evidence="7">
    <location>
        <begin position="284"/>
        <end position="303"/>
    </location>
</feature>
<feature type="domain" description="Peptidase M50" evidence="8">
    <location>
        <begin position="30"/>
        <end position="289"/>
    </location>
</feature>
<comment type="similarity">
    <text evidence="3">Belongs to the peptidase M50B family.</text>
</comment>
<dbReference type="EMBL" id="MHSR01000013">
    <property type="protein sequence ID" value="OHA46621.1"/>
    <property type="molecule type" value="Genomic_DNA"/>
</dbReference>
<organism evidence="9 10">
    <name type="scientific">Candidatus Terrybacteria bacterium RIFCSPHIGHO2_01_FULL_43_35</name>
    <dbReference type="NCBI Taxonomy" id="1802361"/>
    <lineage>
        <taxon>Bacteria</taxon>
        <taxon>Candidatus Terryibacteriota</taxon>
    </lineage>
</organism>
<keyword evidence="4 7" id="KW-0812">Transmembrane</keyword>
<dbReference type="AlphaFoldDB" id="A0A1G2PG71"/>
<evidence type="ECO:0000259" key="8">
    <source>
        <dbReference type="Pfam" id="PF02163"/>
    </source>
</evidence>
<dbReference type="InterPro" id="IPR008915">
    <property type="entry name" value="Peptidase_M50"/>
</dbReference>
<comment type="cofactor">
    <cofactor evidence="1">
        <name>Zn(2+)</name>
        <dbReference type="ChEBI" id="CHEBI:29105"/>
    </cofactor>
</comment>
<feature type="transmembrane region" description="Helical" evidence="7">
    <location>
        <begin position="166"/>
        <end position="187"/>
    </location>
</feature>